<dbReference type="InterPro" id="IPR032710">
    <property type="entry name" value="NTF2-like_dom_sf"/>
</dbReference>
<dbReference type="PANTHER" id="PTHR38436">
    <property type="entry name" value="POLYKETIDE CYCLASE SNOAL-LIKE DOMAIN"/>
    <property type="match status" value="1"/>
</dbReference>
<proteinExistence type="predicted"/>
<keyword evidence="2" id="KW-1185">Reference proteome</keyword>
<evidence type="ECO:0000313" key="1">
    <source>
        <dbReference type="EMBL" id="MDN5215227.1"/>
    </source>
</evidence>
<dbReference type="RefSeq" id="WP_346760565.1">
    <property type="nucleotide sequence ID" value="NZ_JAUJEB010000006.1"/>
</dbReference>
<dbReference type="PANTHER" id="PTHR38436:SF1">
    <property type="entry name" value="ESTER CYCLASE"/>
    <property type="match status" value="1"/>
</dbReference>
<dbReference type="EMBL" id="JAUJEB010000006">
    <property type="protein sequence ID" value="MDN5215227.1"/>
    <property type="molecule type" value="Genomic_DNA"/>
</dbReference>
<protein>
    <submittedName>
        <fullName evidence="1">Ester cyclase</fullName>
    </submittedName>
</protein>
<dbReference type="Proteomes" id="UP001172083">
    <property type="component" value="Unassembled WGS sequence"/>
</dbReference>
<name>A0ABT8LBU0_9BACT</name>
<accession>A0ABT8LBU0</accession>
<dbReference type="InterPro" id="IPR009959">
    <property type="entry name" value="Cyclase_SnoaL-like"/>
</dbReference>
<comment type="caution">
    <text evidence="1">The sequence shown here is derived from an EMBL/GenBank/DDBJ whole genome shotgun (WGS) entry which is preliminary data.</text>
</comment>
<dbReference type="SUPFAM" id="SSF54427">
    <property type="entry name" value="NTF2-like"/>
    <property type="match status" value="1"/>
</dbReference>
<organism evidence="1 2">
    <name type="scientific">Agaribacillus aureus</name>
    <dbReference type="NCBI Taxonomy" id="3051825"/>
    <lineage>
        <taxon>Bacteria</taxon>
        <taxon>Pseudomonadati</taxon>
        <taxon>Bacteroidota</taxon>
        <taxon>Cytophagia</taxon>
        <taxon>Cytophagales</taxon>
        <taxon>Splendidivirgaceae</taxon>
        <taxon>Agaribacillus</taxon>
    </lineage>
</organism>
<dbReference type="Pfam" id="PF07366">
    <property type="entry name" value="SnoaL"/>
    <property type="match status" value="1"/>
</dbReference>
<evidence type="ECO:0000313" key="2">
    <source>
        <dbReference type="Proteomes" id="UP001172083"/>
    </source>
</evidence>
<dbReference type="Gene3D" id="3.10.450.50">
    <property type="match status" value="1"/>
</dbReference>
<reference evidence="1" key="1">
    <citation type="submission" date="2023-06" db="EMBL/GenBank/DDBJ databases">
        <title>Genomic of Agaribacillus aureum.</title>
        <authorList>
            <person name="Wang G."/>
        </authorList>
    </citation>
    <scope>NUCLEOTIDE SEQUENCE</scope>
    <source>
        <strain evidence="1">BMA12</strain>
    </source>
</reference>
<gene>
    <name evidence="1" type="ORF">QQ020_24315</name>
</gene>
<sequence>MISLIHQYVKTWNTQQVESLPDLFLTSATYKDPLQEGNAVALLSNSIPQTAVAFPDVEFGILTIIENSSVDSLVLEWSMKGTNQGPFFEAPATGKRIEIFGVDIFEIKDNRISALRSFYDSNQFKTQLGL</sequence>